<reference evidence="4" key="1">
    <citation type="submission" date="2023-07" db="EMBL/GenBank/DDBJ databases">
        <title>Dyadobacter sp. nov 'subterranea' isolated from contaminted grondwater.</title>
        <authorList>
            <person name="Szabo I."/>
            <person name="Al-Omari J."/>
            <person name="Szerdahelyi S.G."/>
            <person name="Rado J."/>
        </authorList>
    </citation>
    <scope>NUCLEOTIDE SEQUENCE [LARGE SCALE GENOMIC DNA]</scope>
    <source>
        <strain evidence="4">UP-52</strain>
    </source>
</reference>
<feature type="modified residue" description="4-aspartylphosphate" evidence="1">
    <location>
        <position position="60"/>
    </location>
</feature>
<dbReference type="EMBL" id="JACYGY010000007">
    <property type="protein sequence ID" value="MBE9466668.1"/>
    <property type="molecule type" value="Genomic_DNA"/>
</dbReference>
<sequence length="129" mass="14609">MKSNTTYSIAIVDHNLMARAFIRRLLVDYHFTIAFEAENGQDCVDKMLRAQIPPALIILDIETPIMDGFQTACILRTNWPFIKIIAFSSKNDTQTIDKIMAAGADFFLPKQNEIYADLIITINSVLNEP</sequence>
<protein>
    <submittedName>
        <fullName evidence="3">Response regulator</fullName>
    </submittedName>
</protein>
<dbReference type="Gene3D" id="3.40.50.2300">
    <property type="match status" value="1"/>
</dbReference>
<accession>A0ABR9WMR0</accession>
<dbReference type="Pfam" id="PF00072">
    <property type="entry name" value="Response_reg"/>
    <property type="match status" value="1"/>
</dbReference>
<dbReference type="PANTHER" id="PTHR43228:SF1">
    <property type="entry name" value="TWO-COMPONENT RESPONSE REGULATOR ARR22"/>
    <property type="match status" value="1"/>
</dbReference>
<dbReference type="Proteomes" id="UP000634134">
    <property type="component" value="Unassembled WGS sequence"/>
</dbReference>
<keyword evidence="4" id="KW-1185">Reference proteome</keyword>
<gene>
    <name evidence="3" type="ORF">IEE83_32825</name>
</gene>
<dbReference type="InterPro" id="IPR011006">
    <property type="entry name" value="CheY-like_superfamily"/>
</dbReference>
<name>A0ABR9WMR0_9BACT</name>
<comment type="caution">
    <text evidence="3">The sequence shown here is derived from an EMBL/GenBank/DDBJ whole genome shotgun (WGS) entry which is preliminary data.</text>
</comment>
<evidence type="ECO:0000313" key="3">
    <source>
        <dbReference type="EMBL" id="MBE9466668.1"/>
    </source>
</evidence>
<dbReference type="CDD" id="cd00156">
    <property type="entry name" value="REC"/>
    <property type="match status" value="1"/>
</dbReference>
<organism evidence="3 4">
    <name type="scientific">Dyadobacter subterraneus</name>
    <dbReference type="NCBI Taxonomy" id="2773304"/>
    <lineage>
        <taxon>Bacteria</taxon>
        <taxon>Pseudomonadati</taxon>
        <taxon>Bacteroidota</taxon>
        <taxon>Cytophagia</taxon>
        <taxon>Cytophagales</taxon>
        <taxon>Spirosomataceae</taxon>
        <taxon>Dyadobacter</taxon>
    </lineage>
</organism>
<feature type="domain" description="Response regulatory" evidence="2">
    <location>
        <begin position="8"/>
        <end position="125"/>
    </location>
</feature>
<dbReference type="PROSITE" id="PS50110">
    <property type="entry name" value="RESPONSE_REGULATORY"/>
    <property type="match status" value="1"/>
</dbReference>
<dbReference type="SUPFAM" id="SSF52172">
    <property type="entry name" value="CheY-like"/>
    <property type="match status" value="1"/>
</dbReference>
<dbReference type="InterPro" id="IPR001789">
    <property type="entry name" value="Sig_transdc_resp-reg_receiver"/>
</dbReference>
<dbReference type="SMART" id="SM00448">
    <property type="entry name" value="REC"/>
    <property type="match status" value="1"/>
</dbReference>
<dbReference type="RefSeq" id="WP_194124953.1">
    <property type="nucleotide sequence ID" value="NZ_JACYGY010000007.1"/>
</dbReference>
<dbReference type="InterPro" id="IPR052048">
    <property type="entry name" value="ST_Response_Regulator"/>
</dbReference>
<proteinExistence type="predicted"/>
<evidence type="ECO:0000256" key="1">
    <source>
        <dbReference type="PROSITE-ProRule" id="PRU00169"/>
    </source>
</evidence>
<evidence type="ECO:0000259" key="2">
    <source>
        <dbReference type="PROSITE" id="PS50110"/>
    </source>
</evidence>
<keyword evidence="1" id="KW-0597">Phosphoprotein</keyword>
<evidence type="ECO:0000313" key="4">
    <source>
        <dbReference type="Proteomes" id="UP000634134"/>
    </source>
</evidence>
<dbReference type="PANTHER" id="PTHR43228">
    <property type="entry name" value="TWO-COMPONENT RESPONSE REGULATOR"/>
    <property type="match status" value="1"/>
</dbReference>